<proteinExistence type="inferred from homology"/>
<dbReference type="InterPro" id="IPR016055">
    <property type="entry name" value="A-D-PHexomutase_a/b/a-I/II/III"/>
</dbReference>
<protein>
    <recommendedName>
        <fullName evidence="5">Alpha-D-phosphohexomutase alpha/beta/alpha domain-containing protein</fullName>
    </recommendedName>
</protein>
<reference evidence="6 7" key="1">
    <citation type="journal article" date="2019" name="Extremophiles">
        <title>Biogeography of thermophiles and predominance of Thermus scotoductus in domestic water heaters.</title>
        <authorList>
            <person name="Wilpiszeski R.L."/>
            <person name="Zhang Z."/>
            <person name="House C.H."/>
        </authorList>
    </citation>
    <scope>NUCLEOTIDE SEQUENCE [LARGE SCALE GENOMIC DNA]</scope>
    <source>
        <strain evidence="6 7">28_S28</strain>
    </source>
</reference>
<evidence type="ECO:0000313" key="6">
    <source>
        <dbReference type="EMBL" id="RTH17785.1"/>
    </source>
</evidence>
<dbReference type="AlphaFoldDB" id="A0A430RL10"/>
<evidence type="ECO:0000256" key="3">
    <source>
        <dbReference type="ARBA" id="ARBA00022842"/>
    </source>
</evidence>
<dbReference type="InterPro" id="IPR016066">
    <property type="entry name" value="A-D-PHexomutase_CS"/>
</dbReference>
<keyword evidence="4" id="KW-0413">Isomerase</keyword>
<evidence type="ECO:0000256" key="1">
    <source>
        <dbReference type="ARBA" id="ARBA00010231"/>
    </source>
</evidence>
<dbReference type="PROSITE" id="PS00710">
    <property type="entry name" value="PGM_PMM"/>
    <property type="match status" value="1"/>
</dbReference>
<accession>A0A430RL10</accession>
<dbReference type="GO" id="GO:0006166">
    <property type="term" value="P:purine ribonucleoside salvage"/>
    <property type="evidence" value="ECO:0007669"/>
    <property type="project" value="TreeGrafter"/>
</dbReference>
<dbReference type="SUPFAM" id="SSF53738">
    <property type="entry name" value="Phosphoglucomutase, first 3 domains"/>
    <property type="match status" value="1"/>
</dbReference>
<sequence>MRIRFGTEGFRGVIGKEFTFDVIRHLAGAYGLFLQERGETRVVVGHDTRFMAETFGRAFAAHLSGMGLEVFLLKGPVPTPLLSFAVRHLEAGGGVMVTASHNPPEYLGVKFKDSTGGPLAPESYKVLETLLLKKGPFKERPLCTRQNLHRA</sequence>
<dbReference type="Proteomes" id="UP000287439">
    <property type="component" value="Unassembled WGS sequence"/>
</dbReference>
<feature type="domain" description="Alpha-D-phosphohexomutase alpha/beta/alpha" evidence="5">
    <location>
        <begin position="3"/>
        <end position="131"/>
    </location>
</feature>
<dbReference type="EMBL" id="PELV01000223">
    <property type="protein sequence ID" value="RTH17785.1"/>
    <property type="molecule type" value="Genomic_DNA"/>
</dbReference>
<dbReference type="Gene3D" id="3.40.120.10">
    <property type="entry name" value="Alpha-D-Glucose-1,6-Bisphosphate, subunit A, domain 3"/>
    <property type="match status" value="1"/>
</dbReference>
<dbReference type="PANTHER" id="PTHR45745:SF1">
    <property type="entry name" value="PHOSPHOGLUCOMUTASE 2B-RELATED"/>
    <property type="match status" value="1"/>
</dbReference>
<gene>
    <name evidence="6" type="ORF">CSW41_07345</name>
</gene>
<keyword evidence="3" id="KW-0460">Magnesium</keyword>
<keyword evidence="2" id="KW-0479">Metal-binding</keyword>
<evidence type="ECO:0000259" key="5">
    <source>
        <dbReference type="Pfam" id="PF02878"/>
    </source>
</evidence>
<dbReference type="Pfam" id="PF02878">
    <property type="entry name" value="PGM_PMM_I"/>
    <property type="match status" value="1"/>
</dbReference>
<dbReference type="RefSeq" id="WP_126203350.1">
    <property type="nucleotide sequence ID" value="NZ_PELV01000223.1"/>
</dbReference>
<evidence type="ECO:0000256" key="2">
    <source>
        <dbReference type="ARBA" id="ARBA00022723"/>
    </source>
</evidence>
<evidence type="ECO:0000313" key="7">
    <source>
        <dbReference type="Proteomes" id="UP000287439"/>
    </source>
</evidence>
<organism evidence="6 7">
    <name type="scientific">Thermus scotoductus</name>
    <dbReference type="NCBI Taxonomy" id="37636"/>
    <lineage>
        <taxon>Bacteria</taxon>
        <taxon>Thermotogati</taxon>
        <taxon>Deinococcota</taxon>
        <taxon>Deinococci</taxon>
        <taxon>Thermales</taxon>
        <taxon>Thermaceae</taxon>
        <taxon>Thermus</taxon>
    </lineage>
</organism>
<dbReference type="GO" id="GO:0000287">
    <property type="term" value="F:magnesium ion binding"/>
    <property type="evidence" value="ECO:0007669"/>
    <property type="project" value="InterPro"/>
</dbReference>
<comment type="similarity">
    <text evidence="1">Belongs to the phosphohexose mutase family.</text>
</comment>
<comment type="caution">
    <text evidence="6">The sequence shown here is derived from an EMBL/GenBank/DDBJ whole genome shotgun (WGS) entry which is preliminary data.</text>
</comment>
<dbReference type="GO" id="GO:0008973">
    <property type="term" value="F:phosphopentomutase activity"/>
    <property type="evidence" value="ECO:0007669"/>
    <property type="project" value="TreeGrafter"/>
</dbReference>
<name>A0A430RL10_THESC</name>
<dbReference type="InterPro" id="IPR005844">
    <property type="entry name" value="A-D-PHexomutase_a/b/a-I"/>
</dbReference>
<evidence type="ECO:0000256" key="4">
    <source>
        <dbReference type="ARBA" id="ARBA00023235"/>
    </source>
</evidence>
<dbReference type="PANTHER" id="PTHR45745">
    <property type="entry name" value="PHOSPHOMANNOMUTASE 45A"/>
    <property type="match status" value="1"/>
</dbReference>
<dbReference type="GO" id="GO:0005975">
    <property type="term" value="P:carbohydrate metabolic process"/>
    <property type="evidence" value="ECO:0007669"/>
    <property type="project" value="InterPro"/>
</dbReference>